<evidence type="ECO:0000313" key="10">
    <source>
        <dbReference type="EMBL" id="CAD9746318.1"/>
    </source>
</evidence>
<feature type="transmembrane region" description="Helical" evidence="7">
    <location>
        <begin position="226"/>
        <end position="247"/>
    </location>
</feature>
<dbReference type="GO" id="GO:0015179">
    <property type="term" value="F:L-amino acid transmembrane transporter activity"/>
    <property type="evidence" value="ECO:0007669"/>
    <property type="project" value="TreeGrafter"/>
</dbReference>
<dbReference type="InterPro" id="IPR013057">
    <property type="entry name" value="AA_transpt_TM"/>
</dbReference>
<sequence>MVGVITSVSLLLGILVAGFAQGVDPEDTIVVDVLGLPVTFGIILFSYSGHAVFPQIYRAMADKSTYPQAVDGAFTISVIFYALMASGGYLCWGSSVKDQVTLNLPDGILSNSLVLLMVFNNMLSYPLIMTAPIEAIEDAIGLTSLRFSNPALFAPLMVICRSVLVFGTLFVALSVSNFAMIATFIGSVFTISMSLIFPAVIYIKLYYFNLPKHLRSTEDSIGCWEVCFNIFIILLGIFGMVTGVASLF</sequence>
<feature type="domain" description="Amino acid transporter transmembrane" evidence="9">
    <location>
        <begin position="29"/>
        <end position="245"/>
    </location>
</feature>
<evidence type="ECO:0000256" key="8">
    <source>
        <dbReference type="SAM" id="SignalP"/>
    </source>
</evidence>
<accession>A0A7S2TFG5</accession>
<keyword evidence="2" id="KW-0813">Transport</keyword>
<evidence type="ECO:0000256" key="6">
    <source>
        <dbReference type="ARBA" id="ARBA00023136"/>
    </source>
</evidence>
<feature type="transmembrane region" description="Helical" evidence="7">
    <location>
        <begin position="152"/>
        <end position="173"/>
    </location>
</feature>
<gene>
    <name evidence="10" type="ORF">LSP00402_LOCUS1235</name>
</gene>
<evidence type="ECO:0000256" key="3">
    <source>
        <dbReference type="ARBA" id="ARBA00022692"/>
    </source>
</evidence>
<keyword evidence="4" id="KW-0029">Amino-acid transport</keyword>
<name>A0A7S2TFG5_9EUKA</name>
<organism evidence="10">
    <name type="scientific">Lotharella oceanica</name>
    <dbReference type="NCBI Taxonomy" id="641309"/>
    <lineage>
        <taxon>Eukaryota</taxon>
        <taxon>Sar</taxon>
        <taxon>Rhizaria</taxon>
        <taxon>Cercozoa</taxon>
        <taxon>Chlorarachniophyceae</taxon>
        <taxon>Lotharella</taxon>
    </lineage>
</organism>
<evidence type="ECO:0000256" key="7">
    <source>
        <dbReference type="SAM" id="Phobius"/>
    </source>
</evidence>
<feature type="chain" id="PRO_5031275850" description="Amino acid transporter transmembrane domain-containing protein" evidence="8">
    <location>
        <begin position="26"/>
        <end position="248"/>
    </location>
</feature>
<dbReference type="PANTHER" id="PTHR22950">
    <property type="entry name" value="AMINO ACID TRANSPORTER"/>
    <property type="match status" value="1"/>
</dbReference>
<evidence type="ECO:0000256" key="2">
    <source>
        <dbReference type="ARBA" id="ARBA00022448"/>
    </source>
</evidence>
<keyword evidence="6 7" id="KW-0472">Membrane</keyword>
<evidence type="ECO:0000259" key="9">
    <source>
        <dbReference type="Pfam" id="PF01490"/>
    </source>
</evidence>
<keyword evidence="8" id="KW-0732">Signal</keyword>
<feature type="signal peptide" evidence="8">
    <location>
        <begin position="1"/>
        <end position="25"/>
    </location>
</feature>
<comment type="subcellular location">
    <subcellularLocation>
        <location evidence="1">Membrane</location>
        <topology evidence="1">Multi-pass membrane protein</topology>
    </subcellularLocation>
</comment>
<proteinExistence type="predicted"/>
<dbReference type="EMBL" id="HBHP01001901">
    <property type="protein sequence ID" value="CAD9746318.1"/>
    <property type="molecule type" value="Transcribed_RNA"/>
</dbReference>
<feature type="transmembrane region" description="Helical" evidence="7">
    <location>
        <begin position="179"/>
        <end position="205"/>
    </location>
</feature>
<feature type="transmembrane region" description="Helical" evidence="7">
    <location>
        <begin position="112"/>
        <end position="131"/>
    </location>
</feature>
<keyword evidence="5 7" id="KW-1133">Transmembrane helix</keyword>
<evidence type="ECO:0000256" key="5">
    <source>
        <dbReference type="ARBA" id="ARBA00022989"/>
    </source>
</evidence>
<dbReference type="AlphaFoldDB" id="A0A7S2TFG5"/>
<feature type="transmembrane region" description="Helical" evidence="7">
    <location>
        <begin position="69"/>
        <end position="92"/>
    </location>
</feature>
<dbReference type="Pfam" id="PF01490">
    <property type="entry name" value="Aa_trans"/>
    <property type="match status" value="1"/>
</dbReference>
<dbReference type="GO" id="GO:0005774">
    <property type="term" value="C:vacuolar membrane"/>
    <property type="evidence" value="ECO:0007669"/>
    <property type="project" value="TreeGrafter"/>
</dbReference>
<protein>
    <recommendedName>
        <fullName evidence="9">Amino acid transporter transmembrane domain-containing protein</fullName>
    </recommendedName>
</protein>
<keyword evidence="3 7" id="KW-0812">Transmembrane</keyword>
<feature type="transmembrane region" description="Helical" evidence="7">
    <location>
        <begin position="36"/>
        <end position="57"/>
    </location>
</feature>
<evidence type="ECO:0000256" key="1">
    <source>
        <dbReference type="ARBA" id="ARBA00004141"/>
    </source>
</evidence>
<reference evidence="10" key="1">
    <citation type="submission" date="2021-01" db="EMBL/GenBank/DDBJ databases">
        <authorList>
            <person name="Corre E."/>
            <person name="Pelletier E."/>
            <person name="Niang G."/>
            <person name="Scheremetjew M."/>
            <person name="Finn R."/>
            <person name="Kale V."/>
            <person name="Holt S."/>
            <person name="Cochrane G."/>
            <person name="Meng A."/>
            <person name="Brown T."/>
            <person name="Cohen L."/>
        </authorList>
    </citation>
    <scope>NUCLEOTIDE SEQUENCE</scope>
    <source>
        <strain evidence="10">CCMP622</strain>
    </source>
</reference>
<evidence type="ECO:0000256" key="4">
    <source>
        <dbReference type="ARBA" id="ARBA00022970"/>
    </source>
</evidence>
<dbReference type="PANTHER" id="PTHR22950:SF692">
    <property type="entry name" value="TRANSMEMBRANE AMINO ACID TRANSPORTER FAMILY PROTEIN"/>
    <property type="match status" value="1"/>
</dbReference>